<name>A0A2X0NE56_9BASI</name>
<dbReference type="PANTHER" id="PTHR13271">
    <property type="entry name" value="UNCHARACTERIZED PUTATIVE METHYLTRANSFERASE"/>
    <property type="match status" value="1"/>
</dbReference>
<proteinExistence type="predicted"/>
<keyword evidence="5" id="KW-0812">Transmembrane</keyword>
<feature type="region of interest" description="Disordered" evidence="4">
    <location>
        <begin position="430"/>
        <end position="457"/>
    </location>
</feature>
<feature type="domain" description="SET" evidence="6">
    <location>
        <begin position="27"/>
        <end position="264"/>
    </location>
</feature>
<dbReference type="Gene3D" id="3.90.1420.10">
    <property type="entry name" value="Rubisco LSMT, substrate-binding domain"/>
    <property type="match status" value="1"/>
</dbReference>
<protein>
    <submittedName>
        <fullName evidence="7">BZ3500_MvSof-1268-A1-R1_Chr11-2g03415 protein</fullName>
    </submittedName>
</protein>
<dbReference type="AlphaFoldDB" id="A0A2X0NE56"/>
<dbReference type="SUPFAM" id="SSF81822">
    <property type="entry name" value="RuBisCo LSMT C-terminal, substrate-binding domain"/>
    <property type="match status" value="1"/>
</dbReference>
<gene>
    <name evidence="7" type="ORF">BZ3500_MVSOF-1268-A1-R1_CHR11-2G03415</name>
</gene>
<evidence type="ECO:0000256" key="3">
    <source>
        <dbReference type="ARBA" id="ARBA00022691"/>
    </source>
</evidence>
<evidence type="ECO:0000313" key="8">
    <source>
        <dbReference type="Proteomes" id="UP000249723"/>
    </source>
</evidence>
<sequence length="589" mass="66325">MSNGQVSTPQEQAFVDWLKSNGSTVNPNVGLTQFEGMGRGAVALQDIQPDTLLFSLPRSILLTTSTSSLSSQVPLLTLTGWTPLILSLMYEYLRTSKWKPYFDLLPASFDSLMFWSDPELEQLKGSAVLDKVGKEEAELAYAEELLPFVEEHASVLGNREDYTLDLFHRCGSWILSRSFHVESADEDENKPKRKHDGDDENSDSDDEEEEEREDVADVAMVPMADLLNARFGSDNARLFYEPSTLNMMSTASIPAGAQIFNTYADPPNSDLLRRYGHVDEENGADLVEIGLGLVVELVGGPQGSDLSEDEQSTRAEWLLELGVDDTFVLDKTHELPEELISTIRTLLLDQADFEKVQRKEMPPKPRLDPISAKWAVAILDRRMEEYETSIEEDETLLAQTDLDPRRRMAIIVRLGEKRLLREARGEVVGAFPPGAETEEDSKENSKADKKRKAGADKGSTFPQLQFVSCPAHGLVLCDPLRSLRCFFGGNISHRKVLHQSVLLRDQFPETHTLGFAVLLVCLPVVGVIVLGSEGHVIQRRKSIKVSLRRRSIQLGLRRDEVDHELFERLDRCQELEHFCEQELVFLRRD</sequence>
<dbReference type="PANTHER" id="PTHR13271:SF34">
    <property type="entry name" value="N-LYSINE METHYLTRANSFERASE SETD6"/>
    <property type="match status" value="1"/>
</dbReference>
<dbReference type="InterPro" id="IPR050600">
    <property type="entry name" value="SETD3_SETD6_MTase"/>
</dbReference>
<dbReference type="Proteomes" id="UP000249723">
    <property type="component" value="Unassembled WGS sequence"/>
</dbReference>
<dbReference type="Gene3D" id="3.90.1410.10">
    <property type="entry name" value="set domain protein methyltransferase, domain 1"/>
    <property type="match status" value="1"/>
</dbReference>
<keyword evidence="2" id="KW-0808">Transferase</keyword>
<dbReference type="GO" id="GO:0005634">
    <property type="term" value="C:nucleus"/>
    <property type="evidence" value="ECO:0007669"/>
    <property type="project" value="TreeGrafter"/>
</dbReference>
<reference evidence="8" key="1">
    <citation type="submission" date="2016-10" db="EMBL/GenBank/DDBJ databases">
        <authorList>
            <person name="Jeantristanb JTB J.-T."/>
            <person name="Ricardo R."/>
        </authorList>
    </citation>
    <scope>NUCLEOTIDE SEQUENCE [LARGE SCALE GENOMIC DNA]</scope>
</reference>
<evidence type="ECO:0000256" key="2">
    <source>
        <dbReference type="ARBA" id="ARBA00022679"/>
    </source>
</evidence>
<evidence type="ECO:0000259" key="6">
    <source>
        <dbReference type="PROSITE" id="PS50280"/>
    </source>
</evidence>
<keyword evidence="3" id="KW-0949">S-adenosyl-L-methionine</keyword>
<dbReference type="InterPro" id="IPR001214">
    <property type="entry name" value="SET_dom"/>
</dbReference>
<dbReference type="InterPro" id="IPR046341">
    <property type="entry name" value="SET_dom_sf"/>
</dbReference>
<dbReference type="SUPFAM" id="SSF82199">
    <property type="entry name" value="SET domain"/>
    <property type="match status" value="1"/>
</dbReference>
<keyword evidence="5" id="KW-1133">Transmembrane helix</keyword>
<dbReference type="GO" id="GO:0016279">
    <property type="term" value="F:protein-lysine N-methyltransferase activity"/>
    <property type="evidence" value="ECO:0007669"/>
    <property type="project" value="TreeGrafter"/>
</dbReference>
<keyword evidence="8" id="KW-1185">Reference proteome</keyword>
<keyword evidence="1" id="KW-0489">Methyltransferase</keyword>
<dbReference type="FunFam" id="3.90.1410.10:FF:000007">
    <property type="entry name" value="Ribosomal lysine N-methyltransferase 4"/>
    <property type="match status" value="1"/>
</dbReference>
<feature type="region of interest" description="Disordered" evidence="4">
    <location>
        <begin position="184"/>
        <end position="218"/>
    </location>
</feature>
<dbReference type="InterPro" id="IPR036464">
    <property type="entry name" value="Rubisco_LSMT_subst-bd_sf"/>
</dbReference>
<dbReference type="EMBL" id="FMWP01000061">
    <property type="protein sequence ID" value="SCZ95298.1"/>
    <property type="molecule type" value="Genomic_DNA"/>
</dbReference>
<evidence type="ECO:0000256" key="1">
    <source>
        <dbReference type="ARBA" id="ARBA00022603"/>
    </source>
</evidence>
<evidence type="ECO:0000313" key="7">
    <source>
        <dbReference type="EMBL" id="SCZ95298.1"/>
    </source>
</evidence>
<dbReference type="STRING" id="289078.A0A2X0NE56"/>
<dbReference type="PROSITE" id="PS50280">
    <property type="entry name" value="SET"/>
    <property type="match status" value="1"/>
</dbReference>
<organism evidence="7 8">
    <name type="scientific">Microbotryum saponariae</name>
    <dbReference type="NCBI Taxonomy" id="289078"/>
    <lineage>
        <taxon>Eukaryota</taxon>
        <taxon>Fungi</taxon>
        <taxon>Dikarya</taxon>
        <taxon>Basidiomycota</taxon>
        <taxon>Pucciniomycotina</taxon>
        <taxon>Microbotryomycetes</taxon>
        <taxon>Microbotryales</taxon>
        <taxon>Microbotryaceae</taxon>
        <taxon>Microbotryum</taxon>
    </lineage>
</organism>
<accession>A0A2X0NE56</accession>
<dbReference type="OrthoDB" id="341421at2759"/>
<evidence type="ECO:0000256" key="5">
    <source>
        <dbReference type="SAM" id="Phobius"/>
    </source>
</evidence>
<feature type="transmembrane region" description="Helical" evidence="5">
    <location>
        <begin position="513"/>
        <end position="531"/>
    </location>
</feature>
<dbReference type="Pfam" id="PF09273">
    <property type="entry name" value="Rubis-subs-bind"/>
    <property type="match status" value="1"/>
</dbReference>
<feature type="compositionally biased region" description="Acidic residues" evidence="4">
    <location>
        <begin position="198"/>
        <end position="216"/>
    </location>
</feature>
<evidence type="ECO:0000256" key="4">
    <source>
        <dbReference type="SAM" id="MobiDB-lite"/>
    </source>
</evidence>
<dbReference type="InterPro" id="IPR015353">
    <property type="entry name" value="Rubisco_LSMT_subst-bd"/>
</dbReference>
<dbReference type="GO" id="GO:0032259">
    <property type="term" value="P:methylation"/>
    <property type="evidence" value="ECO:0007669"/>
    <property type="project" value="UniProtKB-KW"/>
</dbReference>
<keyword evidence="5" id="KW-0472">Membrane</keyword>